<feature type="non-terminal residue" evidence="2">
    <location>
        <position position="238"/>
    </location>
</feature>
<sequence length="238" mass="24967">MSVAIAVITEASGQVTAKSADGSVRQLSVGDTVFAGETLITGEGAEVALDFGDNVPMLFGENQTLQMTPSMQSAAEPATQESALLDPSVEAVLAALENGDDILEELEAPAAGIAGAPSGGGGSFVSLTRVAEQVDPQSFEFGIAPVDPFEVEAGAAAPDAEPDTLAVDDPEEPEQPQPEQPQPEQPQPEQPQPEQPQPEQPQPEQPQPEQPQPEQPQPEQPQPEQPQPEQPQPEQPQP</sequence>
<dbReference type="NCBIfam" id="NF033682">
    <property type="entry name" value="retention_LapA"/>
    <property type="match status" value="1"/>
</dbReference>
<reference evidence="2 3" key="1">
    <citation type="submission" date="2024-08" db="EMBL/GenBank/DDBJ databases">
        <title>Oceanimonas smirnovii Genome sequencing and assembly.</title>
        <authorList>
            <person name="Tang B."/>
        </authorList>
    </citation>
    <scope>NUCLEOTIDE SEQUENCE [LARGE SCALE GENOMIC DNA]</scope>
    <source>
        <strain evidence="2 3">OS2020-119</strain>
    </source>
</reference>
<protein>
    <submittedName>
        <fullName evidence="2">Retention module-containing protein</fullName>
    </submittedName>
</protein>
<feature type="compositionally biased region" description="Pro residues" evidence="1">
    <location>
        <begin position="175"/>
        <end position="238"/>
    </location>
</feature>
<gene>
    <name evidence="2" type="ORF">AB9R89_14515</name>
</gene>
<feature type="compositionally biased region" description="Acidic residues" evidence="1">
    <location>
        <begin position="160"/>
        <end position="174"/>
    </location>
</feature>
<feature type="region of interest" description="Disordered" evidence="1">
    <location>
        <begin position="158"/>
        <end position="238"/>
    </location>
</feature>
<comment type="caution">
    <text evidence="2">The sequence shown here is derived from an EMBL/GenBank/DDBJ whole genome shotgun (WGS) entry which is preliminary data.</text>
</comment>
<name>A0ABW7P545_9GAMM</name>
<dbReference type="EMBL" id="JBGFTR010000034">
    <property type="protein sequence ID" value="MFH7566523.1"/>
    <property type="molecule type" value="Genomic_DNA"/>
</dbReference>
<evidence type="ECO:0000313" key="3">
    <source>
        <dbReference type="Proteomes" id="UP001610706"/>
    </source>
</evidence>
<evidence type="ECO:0000256" key="1">
    <source>
        <dbReference type="SAM" id="MobiDB-lite"/>
    </source>
</evidence>
<accession>A0ABW7P545</accession>
<evidence type="ECO:0000313" key="2">
    <source>
        <dbReference type="EMBL" id="MFH7566523.1"/>
    </source>
</evidence>
<dbReference type="RefSeq" id="WP_395545905.1">
    <property type="nucleotide sequence ID" value="NZ_JBGFTR010000034.1"/>
</dbReference>
<proteinExistence type="predicted"/>
<dbReference type="Proteomes" id="UP001610706">
    <property type="component" value="Unassembled WGS sequence"/>
</dbReference>
<organism evidence="2 3">
    <name type="scientific">Oceanimonas smirnovii</name>
    <dbReference type="NCBI Taxonomy" id="264574"/>
    <lineage>
        <taxon>Bacteria</taxon>
        <taxon>Pseudomonadati</taxon>
        <taxon>Pseudomonadota</taxon>
        <taxon>Gammaproteobacteria</taxon>
        <taxon>Aeromonadales</taxon>
        <taxon>Aeromonadaceae</taxon>
        <taxon>Oceanimonas</taxon>
    </lineage>
</organism>
<dbReference type="InterPro" id="IPR047777">
    <property type="entry name" value="LapA-like_RM"/>
</dbReference>
<keyword evidence="3" id="KW-1185">Reference proteome</keyword>